<accession>M7NB63</accession>
<dbReference type="EMBL" id="AODQ01000005">
    <property type="protein sequence ID" value="EMR04441.1"/>
    <property type="molecule type" value="Genomic_DNA"/>
</dbReference>
<dbReference type="AlphaFoldDB" id="M7NB63"/>
<keyword evidence="3" id="KW-1185">Reference proteome</keyword>
<proteinExistence type="predicted"/>
<dbReference type="STRING" id="1279009.ADICEAN_00339"/>
<name>M7NB63_9BACT</name>
<evidence type="ECO:0008006" key="4">
    <source>
        <dbReference type="Google" id="ProtNLM"/>
    </source>
</evidence>
<sequence>MNNIDKKAFNRSFEAYSKLECPRARERYFGKHIYQHLQTIAYNVCYHFQFSEQLRYEDVEAELLLHFLQRDEQLRQYSGNFYNVVFTTFRNKFFSILRTHKIQKRRILELQQLASKHEKEYLSVDAIFSEDIEQQPGPEPAFLPDAGLETGTAA</sequence>
<feature type="region of interest" description="Disordered" evidence="1">
    <location>
        <begin position="135"/>
        <end position="154"/>
    </location>
</feature>
<dbReference type="InterPro" id="IPR013325">
    <property type="entry name" value="RNA_pol_sigma_r2"/>
</dbReference>
<evidence type="ECO:0000256" key="1">
    <source>
        <dbReference type="SAM" id="MobiDB-lite"/>
    </source>
</evidence>
<reference evidence="2 3" key="1">
    <citation type="journal article" date="2013" name="Genome Announc.">
        <title>Draft Genome Sequence of Cesiribacter andamanensis Strain AMV16T, Isolated from a Soil Sample from a Mud Volcano in the Andaman Islands, India.</title>
        <authorList>
            <person name="Shivaji S."/>
            <person name="Ara S."/>
            <person name="Begum Z."/>
            <person name="Srinivas T.N."/>
            <person name="Singh A."/>
            <person name="Kumar Pinnaka A."/>
        </authorList>
    </citation>
    <scope>NUCLEOTIDE SEQUENCE [LARGE SCALE GENOMIC DNA]</scope>
    <source>
        <strain evidence="2 3">AMV16</strain>
    </source>
</reference>
<dbReference type="SUPFAM" id="SSF88946">
    <property type="entry name" value="Sigma2 domain of RNA polymerase sigma factors"/>
    <property type="match status" value="1"/>
</dbReference>
<protein>
    <recommendedName>
        <fullName evidence="4">RNA polymerase sigma factor, sigma-70 family</fullName>
    </recommendedName>
</protein>
<organism evidence="2 3">
    <name type="scientific">Cesiribacter andamanensis AMV16</name>
    <dbReference type="NCBI Taxonomy" id="1279009"/>
    <lineage>
        <taxon>Bacteria</taxon>
        <taxon>Pseudomonadati</taxon>
        <taxon>Bacteroidota</taxon>
        <taxon>Cytophagia</taxon>
        <taxon>Cytophagales</taxon>
        <taxon>Cesiribacteraceae</taxon>
        <taxon>Cesiribacter</taxon>
    </lineage>
</organism>
<comment type="caution">
    <text evidence="2">The sequence shown here is derived from an EMBL/GenBank/DDBJ whole genome shotgun (WGS) entry which is preliminary data.</text>
</comment>
<evidence type="ECO:0000313" key="2">
    <source>
        <dbReference type="EMBL" id="EMR04441.1"/>
    </source>
</evidence>
<dbReference type="GO" id="GO:0006352">
    <property type="term" value="P:DNA-templated transcription initiation"/>
    <property type="evidence" value="ECO:0007669"/>
    <property type="project" value="InterPro"/>
</dbReference>
<evidence type="ECO:0000313" key="3">
    <source>
        <dbReference type="Proteomes" id="UP000011910"/>
    </source>
</evidence>
<dbReference type="GO" id="GO:0003700">
    <property type="term" value="F:DNA-binding transcription factor activity"/>
    <property type="evidence" value="ECO:0007669"/>
    <property type="project" value="InterPro"/>
</dbReference>
<gene>
    <name evidence="2" type="ORF">ADICEAN_00339</name>
</gene>
<dbReference type="Proteomes" id="UP000011910">
    <property type="component" value="Unassembled WGS sequence"/>
</dbReference>